<feature type="transmembrane region" description="Helical" evidence="8">
    <location>
        <begin position="232"/>
        <end position="255"/>
    </location>
</feature>
<evidence type="ECO:0000256" key="5">
    <source>
        <dbReference type="ARBA" id="ARBA00022985"/>
    </source>
</evidence>
<dbReference type="Gene3D" id="3.90.550.10">
    <property type="entry name" value="Spore Coat Polysaccharide Biosynthesis Protein SpsA, Chain A"/>
    <property type="match status" value="1"/>
</dbReference>
<dbReference type="AlphaFoldDB" id="A0A3B0V528"/>
<dbReference type="EMBL" id="UOEZ01000035">
    <property type="protein sequence ID" value="VAW35990.1"/>
    <property type="molecule type" value="Genomic_DNA"/>
</dbReference>
<dbReference type="SUPFAM" id="SSF53448">
    <property type="entry name" value="Nucleotide-diphospho-sugar transferases"/>
    <property type="match status" value="1"/>
</dbReference>
<keyword evidence="6 8" id="KW-1133">Transmembrane helix</keyword>
<dbReference type="GO" id="GO:0009103">
    <property type="term" value="P:lipopolysaccharide biosynthetic process"/>
    <property type="evidence" value="ECO:0007669"/>
    <property type="project" value="UniProtKB-KW"/>
</dbReference>
<dbReference type="PANTHER" id="PTHR48090:SF3">
    <property type="entry name" value="UNDECAPRENYL-PHOSPHATE 4-DEOXY-4-FORMAMIDO-L-ARABINOSE TRANSFERASE"/>
    <property type="match status" value="1"/>
</dbReference>
<dbReference type="CDD" id="cd04187">
    <property type="entry name" value="DPM1_like_bac"/>
    <property type="match status" value="1"/>
</dbReference>
<dbReference type="PANTHER" id="PTHR48090">
    <property type="entry name" value="UNDECAPRENYL-PHOSPHATE 4-DEOXY-4-FORMAMIDO-L-ARABINOSE TRANSFERASE-RELATED"/>
    <property type="match status" value="1"/>
</dbReference>
<evidence type="ECO:0000256" key="3">
    <source>
        <dbReference type="ARBA" id="ARBA00022679"/>
    </source>
</evidence>
<dbReference type="GO" id="GO:0005886">
    <property type="term" value="C:plasma membrane"/>
    <property type="evidence" value="ECO:0007669"/>
    <property type="project" value="TreeGrafter"/>
</dbReference>
<keyword evidence="7 8" id="KW-0472">Membrane</keyword>
<evidence type="ECO:0000259" key="9">
    <source>
        <dbReference type="Pfam" id="PF00535"/>
    </source>
</evidence>
<keyword evidence="2" id="KW-0328">Glycosyltransferase</keyword>
<evidence type="ECO:0000256" key="6">
    <source>
        <dbReference type="ARBA" id="ARBA00022989"/>
    </source>
</evidence>
<reference evidence="10" key="1">
    <citation type="submission" date="2018-06" db="EMBL/GenBank/DDBJ databases">
        <authorList>
            <person name="Zhirakovskaya E."/>
        </authorList>
    </citation>
    <scope>NUCLEOTIDE SEQUENCE</scope>
</reference>
<keyword evidence="3 10" id="KW-0808">Transferase</keyword>
<dbReference type="InterPro" id="IPR029044">
    <property type="entry name" value="Nucleotide-diphossugar_trans"/>
</dbReference>
<dbReference type="InterPro" id="IPR001173">
    <property type="entry name" value="Glyco_trans_2-like"/>
</dbReference>
<protein>
    <submittedName>
        <fullName evidence="10">Glycosyl transferase, family 2</fullName>
    </submittedName>
</protein>
<evidence type="ECO:0000256" key="4">
    <source>
        <dbReference type="ARBA" id="ARBA00022692"/>
    </source>
</evidence>
<feature type="domain" description="Glycosyltransferase 2-like" evidence="9">
    <location>
        <begin position="6"/>
        <end position="168"/>
    </location>
</feature>
<evidence type="ECO:0000256" key="2">
    <source>
        <dbReference type="ARBA" id="ARBA00022676"/>
    </source>
</evidence>
<keyword evidence="5" id="KW-0448">Lipopolysaccharide biosynthesis</keyword>
<evidence type="ECO:0000256" key="8">
    <source>
        <dbReference type="SAM" id="Phobius"/>
    </source>
</evidence>
<dbReference type="Pfam" id="PF00535">
    <property type="entry name" value="Glycos_transf_2"/>
    <property type="match status" value="1"/>
</dbReference>
<organism evidence="10">
    <name type="scientific">hydrothermal vent metagenome</name>
    <dbReference type="NCBI Taxonomy" id="652676"/>
    <lineage>
        <taxon>unclassified sequences</taxon>
        <taxon>metagenomes</taxon>
        <taxon>ecological metagenomes</taxon>
    </lineage>
</organism>
<feature type="transmembrane region" description="Helical" evidence="8">
    <location>
        <begin position="267"/>
        <end position="289"/>
    </location>
</feature>
<keyword evidence="1" id="KW-1003">Cell membrane</keyword>
<name>A0A3B0V528_9ZZZZ</name>
<evidence type="ECO:0000256" key="7">
    <source>
        <dbReference type="ARBA" id="ARBA00023136"/>
    </source>
</evidence>
<sequence length="333" mass="37090">MPESVSIVIPVYNEVDSLPRLYEALKGVMDGLDNPYEVVLVDDGSRDGSLNYLEELAERDPHIVVVSFRRNFGQTAAMAAGFEYSKGEVIITMDADLQNDPGDIPMMLEKIKGKDVVSGWRKDRKDPFLSRKLPSLAANWLISKVTGVKLHDYGCTLKAYRREVVENIKLYGEMHRFIPAIASWVGAEIVEVPTKHHPRRFGTSKYGISRTLRVVLDLITVRFLQSFSTRPIHAFGPPGLLMGFAGFLISLYLSYEKIVYGVDIGNRPLLLLGVLLMILGVQAVVMGLLGEMLARIYHESQDKPIFVVKKVLGRESGGVSPEITEADKKARGQ</sequence>
<evidence type="ECO:0000256" key="1">
    <source>
        <dbReference type="ARBA" id="ARBA00022475"/>
    </source>
</evidence>
<proteinExistence type="predicted"/>
<dbReference type="GO" id="GO:0099621">
    <property type="term" value="F:undecaprenyl-phosphate 4-deoxy-4-formamido-L-arabinose transferase activity"/>
    <property type="evidence" value="ECO:0007669"/>
    <property type="project" value="TreeGrafter"/>
</dbReference>
<dbReference type="InterPro" id="IPR050256">
    <property type="entry name" value="Glycosyltransferase_2"/>
</dbReference>
<accession>A0A3B0V528</accession>
<gene>
    <name evidence="10" type="ORF">MNBD_DELTA02-307</name>
</gene>
<evidence type="ECO:0000313" key="10">
    <source>
        <dbReference type="EMBL" id="VAW35990.1"/>
    </source>
</evidence>
<keyword evidence="4 8" id="KW-0812">Transmembrane</keyword>